<protein>
    <submittedName>
        <fullName evidence="1">Uncharacterized protein</fullName>
    </submittedName>
</protein>
<dbReference type="AlphaFoldDB" id="A0A2P2INC3"/>
<name>A0A2P2INC3_RHIMU</name>
<sequence length="58" mass="6913">MVIPTVRGRLIWCCVLPDYSTIGVTCCCHIQVYLYNSNRSIFIFFFFHFFQIIEISTR</sequence>
<accession>A0A2P2INC3</accession>
<reference evidence="1" key="1">
    <citation type="submission" date="2018-02" db="EMBL/GenBank/DDBJ databases">
        <title>Rhizophora mucronata_Transcriptome.</title>
        <authorList>
            <person name="Meera S.P."/>
            <person name="Sreeshan A."/>
            <person name="Augustine A."/>
        </authorList>
    </citation>
    <scope>NUCLEOTIDE SEQUENCE</scope>
    <source>
        <tissue evidence="1">Leaf</tissue>
    </source>
</reference>
<organism evidence="1">
    <name type="scientific">Rhizophora mucronata</name>
    <name type="common">Asiatic mangrove</name>
    <dbReference type="NCBI Taxonomy" id="61149"/>
    <lineage>
        <taxon>Eukaryota</taxon>
        <taxon>Viridiplantae</taxon>
        <taxon>Streptophyta</taxon>
        <taxon>Embryophyta</taxon>
        <taxon>Tracheophyta</taxon>
        <taxon>Spermatophyta</taxon>
        <taxon>Magnoliopsida</taxon>
        <taxon>eudicotyledons</taxon>
        <taxon>Gunneridae</taxon>
        <taxon>Pentapetalae</taxon>
        <taxon>rosids</taxon>
        <taxon>fabids</taxon>
        <taxon>Malpighiales</taxon>
        <taxon>Rhizophoraceae</taxon>
        <taxon>Rhizophora</taxon>
    </lineage>
</organism>
<dbReference type="EMBL" id="GGEC01002246">
    <property type="protein sequence ID" value="MBW82729.1"/>
    <property type="molecule type" value="Transcribed_RNA"/>
</dbReference>
<evidence type="ECO:0000313" key="1">
    <source>
        <dbReference type="EMBL" id="MBW82729.1"/>
    </source>
</evidence>
<proteinExistence type="predicted"/>